<dbReference type="PANTHER" id="PTHR33284:SF1">
    <property type="entry name" value="RIBOSOMAL PROTEIN L25_GLN-TRNA SYNTHETASE, ANTI-CODON-BINDING DOMAIN-CONTAINING PROTEIN"/>
    <property type="match status" value="1"/>
</dbReference>
<feature type="domain" description="Large ribosomal subunit protein bL25 beta" evidence="7">
    <location>
        <begin position="99"/>
        <end position="170"/>
    </location>
</feature>
<comment type="similarity">
    <text evidence="5">Belongs to the bacterial ribosomal protein bL25 family. CTC subfamily.</text>
</comment>
<dbReference type="RefSeq" id="WP_172603751.1">
    <property type="nucleotide sequence ID" value="NZ_AP019368.1"/>
</dbReference>
<dbReference type="GO" id="GO:0008097">
    <property type="term" value="F:5S rRNA binding"/>
    <property type="evidence" value="ECO:0007669"/>
    <property type="project" value="InterPro"/>
</dbReference>
<organism evidence="8 9">
    <name type="scientific">Fluviispira sanaruensis</name>
    <dbReference type="NCBI Taxonomy" id="2493639"/>
    <lineage>
        <taxon>Bacteria</taxon>
        <taxon>Pseudomonadati</taxon>
        <taxon>Bdellovibrionota</taxon>
        <taxon>Oligoflexia</taxon>
        <taxon>Silvanigrellales</taxon>
        <taxon>Silvanigrellaceae</taxon>
        <taxon>Fluviispira</taxon>
    </lineage>
</organism>
<dbReference type="GO" id="GO:0003735">
    <property type="term" value="F:structural constituent of ribosome"/>
    <property type="evidence" value="ECO:0007669"/>
    <property type="project" value="InterPro"/>
</dbReference>
<dbReference type="InterPro" id="IPR037121">
    <property type="entry name" value="Ribosomal_bL25_C"/>
</dbReference>
<dbReference type="InterPro" id="IPR020057">
    <property type="entry name" value="Ribosomal_bL25_b-dom"/>
</dbReference>
<evidence type="ECO:0000256" key="4">
    <source>
        <dbReference type="ARBA" id="ARBA00023274"/>
    </source>
</evidence>
<name>A0A4P2VH59_FLUSA</name>
<accession>A0A4P2VH59</accession>
<dbReference type="KEGG" id="sbf:JCM31447_06560"/>
<dbReference type="SUPFAM" id="SSF50715">
    <property type="entry name" value="Ribosomal protein L25-like"/>
    <property type="match status" value="1"/>
</dbReference>
<keyword evidence="1 5" id="KW-0699">rRNA-binding</keyword>
<feature type="domain" description="Large ribosomal subunit protein bL25 L25" evidence="6">
    <location>
        <begin position="8"/>
        <end position="90"/>
    </location>
</feature>
<dbReference type="EMBL" id="AP019368">
    <property type="protein sequence ID" value="BBH52216.1"/>
    <property type="molecule type" value="Genomic_DNA"/>
</dbReference>
<comment type="subunit">
    <text evidence="5">Part of the 50S ribosomal subunit; part of the 5S rRNA/L5/L18/L25 subcomplex. Contacts the 5S rRNA. Binds to the 5S rRNA independently of L5 and L18.</text>
</comment>
<dbReference type="Gene3D" id="2.170.120.20">
    <property type="entry name" value="Ribosomal protein L25, beta domain"/>
    <property type="match status" value="1"/>
</dbReference>
<keyword evidence="2 5" id="KW-0694">RNA-binding</keyword>
<evidence type="ECO:0000313" key="8">
    <source>
        <dbReference type="EMBL" id="BBH52216.1"/>
    </source>
</evidence>
<dbReference type="AlphaFoldDB" id="A0A4P2VH59"/>
<reference evidence="8 9" key="1">
    <citation type="submission" date="2018-12" db="EMBL/GenBank/DDBJ databases">
        <title>Rubrispira sanarue gen. nov., sp., nov., a member of the order Silvanigrellales, isolated from a brackish lake in Hamamatsu Japan.</title>
        <authorList>
            <person name="Maejima Y."/>
            <person name="Iino T."/>
            <person name="Muraguchi Y."/>
            <person name="Fukuda K."/>
            <person name="Nojiri H."/>
            <person name="Ohkuma M."/>
            <person name="Moriuchi R."/>
            <person name="Dohra H."/>
            <person name="Kimbara K."/>
            <person name="Shintani M."/>
        </authorList>
    </citation>
    <scope>NUCLEOTIDE SEQUENCE [LARGE SCALE GENOMIC DNA]</scope>
    <source>
        <strain evidence="8 9">RF1110005</strain>
    </source>
</reference>
<keyword evidence="3 5" id="KW-0689">Ribosomal protein</keyword>
<dbReference type="Pfam" id="PF01386">
    <property type="entry name" value="Ribosomal_L25p"/>
    <property type="match status" value="1"/>
</dbReference>
<evidence type="ECO:0000256" key="3">
    <source>
        <dbReference type="ARBA" id="ARBA00022980"/>
    </source>
</evidence>
<proteinExistence type="inferred from homology"/>
<dbReference type="InterPro" id="IPR029751">
    <property type="entry name" value="Ribosomal_L25_dom"/>
</dbReference>
<sequence>MTLENIVIHAQVRESASKSAVRKHRQSGLVPGVLYRKGTAVQIAISSSNLPKEHTRSSVVKLVLNGEEKSVLMREVQVHPLTDKPLHFDFQEVQENDVVRTHVPLNFVGLTREQEKEGAFNIRTRYLEIKTKLANLPRSIEVDVSGLKADQSVQLHDLKLAEGVVVRTGKGKNVALASLVKI</sequence>
<dbReference type="Pfam" id="PF14693">
    <property type="entry name" value="Ribosomal_TL5_C"/>
    <property type="match status" value="1"/>
</dbReference>
<dbReference type="NCBIfam" id="TIGR00731">
    <property type="entry name" value="bL25_bact_ctc"/>
    <property type="match status" value="1"/>
</dbReference>
<evidence type="ECO:0000313" key="9">
    <source>
        <dbReference type="Proteomes" id="UP000291236"/>
    </source>
</evidence>
<evidence type="ECO:0000256" key="5">
    <source>
        <dbReference type="HAMAP-Rule" id="MF_01334"/>
    </source>
</evidence>
<dbReference type="InterPro" id="IPR001021">
    <property type="entry name" value="Ribosomal_bL25_long"/>
</dbReference>
<dbReference type="CDD" id="cd00495">
    <property type="entry name" value="Ribosomal_L25_TL5_CTC"/>
    <property type="match status" value="1"/>
</dbReference>
<dbReference type="PANTHER" id="PTHR33284">
    <property type="entry name" value="RIBOSOMAL PROTEIN L25/GLN-TRNA SYNTHETASE, ANTI-CODON-BINDING DOMAIN-CONTAINING PROTEIN"/>
    <property type="match status" value="1"/>
</dbReference>
<evidence type="ECO:0000256" key="2">
    <source>
        <dbReference type="ARBA" id="ARBA00022884"/>
    </source>
</evidence>
<gene>
    <name evidence="5" type="primary">rplY</name>
    <name evidence="5" type="synonym">ctc</name>
    <name evidence="8" type="ORF">JCM31447_06560</name>
</gene>
<dbReference type="GO" id="GO:0006412">
    <property type="term" value="P:translation"/>
    <property type="evidence" value="ECO:0007669"/>
    <property type="project" value="UniProtKB-UniRule"/>
</dbReference>
<evidence type="ECO:0000259" key="7">
    <source>
        <dbReference type="Pfam" id="PF14693"/>
    </source>
</evidence>
<dbReference type="InterPro" id="IPR011035">
    <property type="entry name" value="Ribosomal_bL25/Gln-tRNA_synth"/>
</dbReference>
<evidence type="ECO:0000259" key="6">
    <source>
        <dbReference type="Pfam" id="PF01386"/>
    </source>
</evidence>
<dbReference type="InterPro" id="IPR020930">
    <property type="entry name" value="Ribosomal_uL5_bac-type"/>
</dbReference>
<keyword evidence="4 5" id="KW-0687">Ribonucleoprotein</keyword>
<protein>
    <recommendedName>
        <fullName evidence="5">Large ribosomal subunit protein bL25</fullName>
    </recommendedName>
    <alternativeName>
        <fullName evidence="5">General stress protein CTC</fullName>
    </alternativeName>
</protein>
<dbReference type="Gene3D" id="2.40.240.10">
    <property type="entry name" value="Ribosomal Protein L25, Chain P"/>
    <property type="match status" value="1"/>
</dbReference>
<dbReference type="GO" id="GO:0022625">
    <property type="term" value="C:cytosolic large ribosomal subunit"/>
    <property type="evidence" value="ECO:0007669"/>
    <property type="project" value="TreeGrafter"/>
</dbReference>
<dbReference type="HAMAP" id="MF_01334">
    <property type="entry name" value="Ribosomal_bL25_CTC"/>
    <property type="match status" value="1"/>
</dbReference>
<keyword evidence="9" id="KW-1185">Reference proteome</keyword>
<dbReference type="InterPro" id="IPR020056">
    <property type="entry name" value="Rbsml_bL25/Gln-tRNA_synth_N"/>
</dbReference>
<dbReference type="Proteomes" id="UP000291236">
    <property type="component" value="Chromosome"/>
</dbReference>
<evidence type="ECO:0000256" key="1">
    <source>
        <dbReference type="ARBA" id="ARBA00022730"/>
    </source>
</evidence>
<comment type="function">
    <text evidence="5">This is one of the proteins that binds to the 5S RNA in the ribosome where it forms part of the central protuberance.</text>
</comment>